<comment type="caution">
    <text evidence="3">The sequence shown here is derived from an EMBL/GenBank/DDBJ whole genome shotgun (WGS) entry which is preliminary data.</text>
</comment>
<feature type="domain" description="Heavy metal binding" evidence="2">
    <location>
        <begin position="33"/>
        <end position="59"/>
    </location>
</feature>
<reference evidence="4" key="1">
    <citation type="journal article" date="2019" name="Int. J. Syst. Evol. Microbiol.">
        <title>The Global Catalogue of Microorganisms (GCM) 10K type strain sequencing project: providing services to taxonomists for standard genome sequencing and annotation.</title>
        <authorList>
            <consortium name="The Broad Institute Genomics Platform"/>
            <consortium name="The Broad Institute Genome Sequencing Center for Infectious Disease"/>
            <person name="Wu L."/>
            <person name="Ma J."/>
        </authorList>
    </citation>
    <scope>NUCLEOTIDE SEQUENCE [LARGE SCALE GENOMIC DNA]</scope>
    <source>
        <strain evidence="4">KCTC 22437</strain>
    </source>
</reference>
<keyword evidence="4" id="KW-1185">Reference proteome</keyword>
<evidence type="ECO:0000256" key="1">
    <source>
        <dbReference type="SAM" id="SignalP"/>
    </source>
</evidence>
<evidence type="ECO:0000313" key="4">
    <source>
        <dbReference type="Proteomes" id="UP001597557"/>
    </source>
</evidence>
<dbReference type="InterPro" id="IPR045800">
    <property type="entry name" value="HMBD"/>
</dbReference>
<keyword evidence="1" id="KW-0732">Signal</keyword>
<evidence type="ECO:0000259" key="2">
    <source>
        <dbReference type="Pfam" id="PF19335"/>
    </source>
</evidence>
<accession>A0ABW5Y6S2</accession>
<name>A0ABW5Y6S2_9SPHI</name>
<protein>
    <submittedName>
        <fullName evidence="3">Heavy metal-binding domain-containing protein</fullName>
    </submittedName>
</protein>
<proteinExistence type="predicted"/>
<sequence>MKSTLIAIAFIGFVLSSCGNAAKQKAIAKKQYKYYCIMHPSIGKDKPGVCAKCGMQLVERDEDK</sequence>
<dbReference type="Proteomes" id="UP001597557">
    <property type="component" value="Unassembled WGS sequence"/>
</dbReference>
<dbReference type="Pfam" id="PF19335">
    <property type="entry name" value="HMBD"/>
    <property type="match status" value="1"/>
</dbReference>
<organism evidence="3 4">
    <name type="scientific">Mucilaginibacter ximonensis</name>
    <dbReference type="NCBI Taxonomy" id="538021"/>
    <lineage>
        <taxon>Bacteria</taxon>
        <taxon>Pseudomonadati</taxon>
        <taxon>Bacteroidota</taxon>
        <taxon>Sphingobacteriia</taxon>
        <taxon>Sphingobacteriales</taxon>
        <taxon>Sphingobacteriaceae</taxon>
        <taxon>Mucilaginibacter</taxon>
    </lineage>
</organism>
<evidence type="ECO:0000313" key="3">
    <source>
        <dbReference type="EMBL" id="MFD2870997.1"/>
    </source>
</evidence>
<gene>
    <name evidence="3" type="ORF">ACFS5N_00875</name>
</gene>
<dbReference type="EMBL" id="JBHUPD010000001">
    <property type="protein sequence ID" value="MFD2870997.1"/>
    <property type="molecule type" value="Genomic_DNA"/>
</dbReference>
<feature type="chain" id="PRO_5046087689" evidence="1">
    <location>
        <begin position="22"/>
        <end position="64"/>
    </location>
</feature>
<dbReference type="RefSeq" id="WP_377181237.1">
    <property type="nucleotide sequence ID" value="NZ_JBHUPD010000001.1"/>
</dbReference>
<dbReference type="PROSITE" id="PS51257">
    <property type="entry name" value="PROKAR_LIPOPROTEIN"/>
    <property type="match status" value="1"/>
</dbReference>
<feature type="signal peptide" evidence="1">
    <location>
        <begin position="1"/>
        <end position="21"/>
    </location>
</feature>